<evidence type="ECO:0000256" key="1">
    <source>
        <dbReference type="SAM" id="MobiDB-lite"/>
    </source>
</evidence>
<evidence type="ECO:0000313" key="2">
    <source>
        <dbReference type="EMBL" id="KAF3499637.1"/>
    </source>
</evidence>
<dbReference type="Proteomes" id="UP000712600">
    <property type="component" value="Unassembled WGS sequence"/>
</dbReference>
<dbReference type="EMBL" id="QGKX02001621">
    <property type="protein sequence ID" value="KAF3499637.1"/>
    <property type="molecule type" value="Genomic_DNA"/>
</dbReference>
<dbReference type="AlphaFoldDB" id="A0A8S9NCJ0"/>
<name>A0A8S9NCJ0_BRACR</name>
<feature type="region of interest" description="Disordered" evidence="1">
    <location>
        <begin position="45"/>
        <end position="74"/>
    </location>
</feature>
<reference evidence="2" key="1">
    <citation type="submission" date="2019-12" db="EMBL/GenBank/DDBJ databases">
        <title>Genome sequencing and annotation of Brassica cretica.</title>
        <authorList>
            <person name="Studholme D.J."/>
            <person name="Sarris P."/>
        </authorList>
    </citation>
    <scope>NUCLEOTIDE SEQUENCE</scope>
    <source>
        <strain evidence="2">PFS-109/04</strain>
        <tissue evidence="2">Leaf</tissue>
    </source>
</reference>
<accession>A0A8S9NCJ0</accession>
<organism evidence="2 3">
    <name type="scientific">Brassica cretica</name>
    <name type="common">Mustard</name>
    <dbReference type="NCBI Taxonomy" id="69181"/>
    <lineage>
        <taxon>Eukaryota</taxon>
        <taxon>Viridiplantae</taxon>
        <taxon>Streptophyta</taxon>
        <taxon>Embryophyta</taxon>
        <taxon>Tracheophyta</taxon>
        <taxon>Spermatophyta</taxon>
        <taxon>Magnoliopsida</taxon>
        <taxon>eudicotyledons</taxon>
        <taxon>Gunneridae</taxon>
        <taxon>Pentapetalae</taxon>
        <taxon>rosids</taxon>
        <taxon>malvids</taxon>
        <taxon>Brassicales</taxon>
        <taxon>Brassicaceae</taxon>
        <taxon>Brassiceae</taxon>
        <taxon>Brassica</taxon>
    </lineage>
</organism>
<sequence length="74" mass="7645">MTKKGKSKANVASGNVVETLVIMSPNIVQVVAEGVLLPSNVTGNSEGEVVGPAMGTLPSKPRLSAAKKSQKYLH</sequence>
<gene>
    <name evidence="2" type="ORF">F2Q69_00044308</name>
</gene>
<protein>
    <submittedName>
        <fullName evidence="2">Uncharacterized protein</fullName>
    </submittedName>
</protein>
<comment type="caution">
    <text evidence="2">The sequence shown here is derived from an EMBL/GenBank/DDBJ whole genome shotgun (WGS) entry which is preliminary data.</text>
</comment>
<evidence type="ECO:0000313" key="3">
    <source>
        <dbReference type="Proteomes" id="UP000712600"/>
    </source>
</evidence>
<proteinExistence type="predicted"/>